<dbReference type="PANTHER" id="PTHR43377:SF1">
    <property type="entry name" value="BILIVERDIN REDUCTASE A"/>
    <property type="match status" value="1"/>
</dbReference>
<dbReference type="AlphaFoldDB" id="A0A6C1B1W1"/>
<dbReference type="SUPFAM" id="SSF55347">
    <property type="entry name" value="Glyceraldehyde-3-phosphate dehydrogenase-like, C-terminal domain"/>
    <property type="match status" value="1"/>
</dbReference>
<dbReference type="SUPFAM" id="SSF51735">
    <property type="entry name" value="NAD(P)-binding Rossmann-fold domains"/>
    <property type="match status" value="1"/>
</dbReference>
<proteinExistence type="predicted"/>
<feature type="domain" description="Gfo/Idh/MocA-like oxidoreductase N-terminal" evidence="1">
    <location>
        <begin position="2"/>
        <end position="118"/>
    </location>
</feature>
<evidence type="ECO:0000313" key="3">
    <source>
        <dbReference type="EMBL" id="QID16969.1"/>
    </source>
</evidence>
<dbReference type="RefSeq" id="WP_173764135.1">
    <property type="nucleotide sequence ID" value="NZ_CP048836.1"/>
</dbReference>
<dbReference type="PANTHER" id="PTHR43377">
    <property type="entry name" value="BILIVERDIN REDUCTASE A"/>
    <property type="match status" value="1"/>
</dbReference>
<protein>
    <submittedName>
        <fullName evidence="3">Gfo/Idh/MocA family oxidoreductase</fullName>
    </submittedName>
</protein>
<dbReference type="InterPro" id="IPR051450">
    <property type="entry name" value="Gfo/Idh/MocA_Oxidoreductases"/>
</dbReference>
<dbReference type="Gene3D" id="3.30.360.10">
    <property type="entry name" value="Dihydrodipicolinate Reductase, domain 2"/>
    <property type="match status" value="1"/>
</dbReference>
<dbReference type="Gene3D" id="3.40.50.720">
    <property type="entry name" value="NAD(P)-binding Rossmann-like Domain"/>
    <property type="match status" value="1"/>
</dbReference>
<dbReference type="Proteomes" id="UP000501991">
    <property type="component" value="Chromosome"/>
</dbReference>
<name>A0A6C1B1W1_9RHOO</name>
<feature type="domain" description="GFO/IDH/MocA-like oxidoreductase" evidence="2">
    <location>
        <begin position="126"/>
        <end position="251"/>
    </location>
</feature>
<dbReference type="GO" id="GO:0000166">
    <property type="term" value="F:nucleotide binding"/>
    <property type="evidence" value="ECO:0007669"/>
    <property type="project" value="InterPro"/>
</dbReference>
<dbReference type="InterPro" id="IPR000683">
    <property type="entry name" value="Gfo/Idh/MocA-like_OxRdtase_N"/>
</dbReference>
<sequence length="356" mass="39551">MKLLVIGCGSIGTRHARNAKRLGLELMLCDPNASRLEELSRELGAAAVYADFDQAARASGADAALIATPSHLHIAPAMAMLGAGMHVMMEKPLCPTSADAESLKARLQASDRIFMMAHTFRFRAEWQAIKRLLDTQPVGRVLSAEFMGGWYLPDWHFREDYRTEYAAQRKQGGGVMLTSMSHFFDVVSWFFGDIDAVVGAKMRLSGLDVDVDDAVMCTARTAGGVAVTLNEDFLARCPRRSFRVNGEHGYVEADFNQKVLRLWDAREKRFLPGEDPERDRKGLFRILEDGIGYEVEPVTRPLEYSGNDAYLAEMEHFVGLVSRNQPDPDLGIDAGIKVLKAIESVGIVDWTHARTK</sequence>
<dbReference type="KEGG" id="azq:G3580_04525"/>
<dbReference type="Pfam" id="PF22725">
    <property type="entry name" value="GFO_IDH_MocA_C3"/>
    <property type="match status" value="1"/>
</dbReference>
<organism evidence="3 4">
    <name type="scientific">Nitrogeniibacter mangrovi</name>
    <dbReference type="NCBI Taxonomy" id="2016596"/>
    <lineage>
        <taxon>Bacteria</taxon>
        <taxon>Pseudomonadati</taxon>
        <taxon>Pseudomonadota</taxon>
        <taxon>Betaproteobacteria</taxon>
        <taxon>Rhodocyclales</taxon>
        <taxon>Zoogloeaceae</taxon>
        <taxon>Nitrogeniibacter</taxon>
    </lineage>
</organism>
<evidence type="ECO:0000259" key="2">
    <source>
        <dbReference type="Pfam" id="PF22725"/>
    </source>
</evidence>
<gene>
    <name evidence="3" type="ORF">G3580_04525</name>
</gene>
<dbReference type="InterPro" id="IPR055170">
    <property type="entry name" value="GFO_IDH_MocA-like_dom"/>
</dbReference>
<dbReference type="Pfam" id="PF01408">
    <property type="entry name" value="GFO_IDH_MocA"/>
    <property type="match status" value="1"/>
</dbReference>
<accession>A0A6C1B1W1</accession>
<evidence type="ECO:0000313" key="4">
    <source>
        <dbReference type="Proteomes" id="UP000501991"/>
    </source>
</evidence>
<dbReference type="InterPro" id="IPR036291">
    <property type="entry name" value="NAD(P)-bd_dom_sf"/>
</dbReference>
<reference evidence="3 4" key="1">
    <citation type="submission" date="2020-02" db="EMBL/GenBank/DDBJ databases">
        <title>Nitrogenibacter mangrovi gen. nov., sp. nov. isolated from mangrove sediment, a denitrifying betaproteobacterium.</title>
        <authorList>
            <person name="Liao H."/>
            <person name="Tian Y."/>
        </authorList>
    </citation>
    <scope>NUCLEOTIDE SEQUENCE [LARGE SCALE GENOMIC DNA]</scope>
    <source>
        <strain evidence="3 4">M9-3-2</strain>
    </source>
</reference>
<keyword evidence="4" id="KW-1185">Reference proteome</keyword>
<evidence type="ECO:0000259" key="1">
    <source>
        <dbReference type="Pfam" id="PF01408"/>
    </source>
</evidence>
<dbReference type="EMBL" id="CP048836">
    <property type="protein sequence ID" value="QID16969.1"/>
    <property type="molecule type" value="Genomic_DNA"/>
</dbReference>